<organism evidence="1 2">
    <name type="scientific">Mediterraneibacter catenae</name>
    <dbReference type="NCBI Taxonomy" id="2594882"/>
    <lineage>
        <taxon>Bacteria</taxon>
        <taxon>Bacillati</taxon>
        <taxon>Bacillota</taxon>
        <taxon>Clostridia</taxon>
        <taxon>Lachnospirales</taxon>
        <taxon>Lachnospiraceae</taxon>
        <taxon>Mediterraneibacter</taxon>
    </lineage>
</organism>
<dbReference type="AlphaFoldDB" id="A0A5M9HXR2"/>
<protein>
    <submittedName>
        <fullName evidence="1">Uncharacterized protein</fullName>
    </submittedName>
</protein>
<proteinExistence type="predicted"/>
<dbReference type="RefSeq" id="WP_087152470.1">
    <property type="nucleotide sequence ID" value="NZ_VMSO01000032.1"/>
</dbReference>
<comment type="caution">
    <text evidence="1">The sequence shown here is derived from an EMBL/GenBank/DDBJ whole genome shotgun (WGS) entry which is preliminary data.</text>
</comment>
<dbReference type="EMBL" id="VMSO01000032">
    <property type="protein sequence ID" value="KAA8500286.1"/>
    <property type="molecule type" value="Genomic_DNA"/>
</dbReference>
<reference evidence="1 2" key="1">
    <citation type="submission" date="2019-07" db="EMBL/GenBank/DDBJ databases">
        <authorList>
            <person name="Wongkuna S."/>
            <person name="Scaria J."/>
        </authorList>
    </citation>
    <scope>NUCLEOTIDE SEQUENCE [LARGE SCALE GENOMIC DNA]</scope>
    <source>
        <strain evidence="1 2">SW178</strain>
    </source>
</reference>
<name>A0A5M9HXR2_9FIRM</name>
<dbReference type="OrthoDB" id="1771153at2"/>
<gene>
    <name evidence="1" type="ORF">FNY66_14380</name>
</gene>
<dbReference type="Proteomes" id="UP000322025">
    <property type="component" value="Unassembled WGS sequence"/>
</dbReference>
<sequence>MKTEEMVYRELFAELENYEQKGVDISIDGYPASPLQIVTAYMTKEEGTYMRDYILSRDGNIEALIFTDINDYKQAEDTP</sequence>
<accession>A0A5M9HXR2</accession>
<evidence type="ECO:0000313" key="2">
    <source>
        <dbReference type="Proteomes" id="UP000322025"/>
    </source>
</evidence>
<evidence type="ECO:0000313" key="1">
    <source>
        <dbReference type="EMBL" id="KAA8500286.1"/>
    </source>
</evidence>
<keyword evidence="2" id="KW-1185">Reference proteome</keyword>